<evidence type="ECO:0000256" key="1">
    <source>
        <dbReference type="SAM" id="MobiDB-lite"/>
    </source>
</evidence>
<name>A0A8T0RCC8_PANVG</name>
<reference evidence="2 3" key="1">
    <citation type="submission" date="2020-05" db="EMBL/GenBank/DDBJ databases">
        <title>WGS assembly of Panicum virgatum.</title>
        <authorList>
            <person name="Lovell J.T."/>
            <person name="Jenkins J."/>
            <person name="Shu S."/>
            <person name="Juenger T.E."/>
            <person name="Schmutz J."/>
        </authorList>
    </citation>
    <scope>NUCLEOTIDE SEQUENCE</scope>
    <source>
        <strain evidence="2">AP13</strain>
        <strain evidence="3">cv. AP13</strain>
    </source>
</reference>
<protein>
    <recommendedName>
        <fullName evidence="4">Ubiquitin-like domain-containing protein</fullName>
    </recommendedName>
</protein>
<dbReference type="SUPFAM" id="SSF54236">
    <property type="entry name" value="Ubiquitin-like"/>
    <property type="match status" value="1"/>
</dbReference>
<evidence type="ECO:0000313" key="2">
    <source>
        <dbReference type="EMBL" id="KAG2583592.1"/>
    </source>
</evidence>
<feature type="compositionally biased region" description="Low complexity" evidence="1">
    <location>
        <begin position="1"/>
        <end position="31"/>
    </location>
</feature>
<organism evidence="2 3">
    <name type="scientific">Panicum virgatum</name>
    <name type="common">Blackwell switchgrass</name>
    <dbReference type="NCBI Taxonomy" id="38727"/>
    <lineage>
        <taxon>Eukaryota</taxon>
        <taxon>Viridiplantae</taxon>
        <taxon>Streptophyta</taxon>
        <taxon>Embryophyta</taxon>
        <taxon>Tracheophyta</taxon>
        <taxon>Spermatophyta</taxon>
        <taxon>Magnoliopsida</taxon>
        <taxon>Liliopsida</taxon>
        <taxon>Poales</taxon>
        <taxon>Poaceae</taxon>
        <taxon>PACMAD clade</taxon>
        <taxon>Panicoideae</taxon>
        <taxon>Panicodae</taxon>
        <taxon>Paniceae</taxon>
        <taxon>Panicinae</taxon>
        <taxon>Panicum</taxon>
        <taxon>Panicum sect. Hiantes</taxon>
    </lineage>
</organism>
<evidence type="ECO:0000313" key="3">
    <source>
        <dbReference type="Proteomes" id="UP000823388"/>
    </source>
</evidence>
<accession>A0A8T0RCC8</accession>
<dbReference type="Gene3D" id="3.10.20.90">
    <property type="entry name" value="Phosphatidylinositol 3-kinase Catalytic Subunit, Chain A, domain 1"/>
    <property type="match status" value="1"/>
</dbReference>
<keyword evidence="3" id="KW-1185">Reference proteome</keyword>
<dbReference type="EMBL" id="CM029047">
    <property type="protein sequence ID" value="KAG2583592.1"/>
    <property type="molecule type" value="Genomic_DNA"/>
</dbReference>
<dbReference type="EMBL" id="CM029047">
    <property type="protein sequence ID" value="KAG2583593.1"/>
    <property type="molecule type" value="Genomic_DNA"/>
</dbReference>
<dbReference type="InterPro" id="IPR029071">
    <property type="entry name" value="Ubiquitin-like_domsf"/>
</dbReference>
<dbReference type="EMBL" id="CM029047">
    <property type="protein sequence ID" value="KAG2583594.1"/>
    <property type="molecule type" value="Genomic_DNA"/>
</dbReference>
<proteinExistence type="predicted"/>
<gene>
    <name evidence="2" type="ORF">PVAP13_6KG233718</name>
</gene>
<comment type="caution">
    <text evidence="2">The sequence shown here is derived from an EMBL/GenBank/DDBJ whole genome shotgun (WGS) entry which is preliminary data.</text>
</comment>
<evidence type="ECO:0008006" key="4">
    <source>
        <dbReference type="Google" id="ProtNLM"/>
    </source>
</evidence>
<dbReference type="AlphaFoldDB" id="A0A8T0RCC8"/>
<dbReference type="Proteomes" id="UP000823388">
    <property type="component" value="Chromosome 6K"/>
</dbReference>
<feature type="region of interest" description="Disordered" evidence="1">
    <location>
        <begin position="1"/>
        <end position="43"/>
    </location>
</feature>
<sequence length="170" mass="18949">MTQGSMATTTSTTLTVSLGNGSTSAEEASTKSTRRSAEKQTNQPIRLQLQSIDQWSTKLIQLHPDTGTLRIHTGLPVRKWWLLLCVVYLVCGCPCRGFDLLGRFSCCSDGSSRKLEDGRTLAGFNIQKEFTLHLVLRLHGDPQAIGHSSCCWALSLKHLCHLCQDYVWFH</sequence>